<evidence type="ECO:0000313" key="3">
    <source>
        <dbReference type="Proteomes" id="UP000316476"/>
    </source>
</evidence>
<dbReference type="OrthoDB" id="274516at2"/>
<accession>A0A5C6FWY4</accession>
<dbReference type="Pfam" id="PF04326">
    <property type="entry name" value="SLFN_AlbA_2"/>
    <property type="match status" value="1"/>
</dbReference>
<sequence>MDFKSLDAESLIDAIPDAEDSRWELKSASLLEPQNKGDFKKELGKQVSAFANSGGGNIVFGITDGSRALEACPITVGRQPMEDYLSTMVEQSVDYPLRCFQVHRIGFRNNENSAIFVIQIDDSPAAPHQAKGECQYYYRIPGHSKPAPHFHLELLRSRETKCIVDPQVSFVDWDMPWIMLKGRTMSFKFIVLVQNQASFVAMPVGVSLHGQFPESNWTINKESVNDEVDIVMSNEHLFPGLSHSFEVDIQCTVAKDERLSETARRDLDKISLGTRAFSQNFGSKTLHFALSDYVSVEEICEREEANEAEIQEWQAKAHEKMKDKLPQLEALSGEVAEQLERQLRPPNIQLPGMD</sequence>
<reference evidence="2 3" key="1">
    <citation type="submission" date="2019-02" db="EMBL/GenBank/DDBJ databases">
        <title>Deep-cultivation of Planctomycetes and their phenomic and genomic characterization uncovers novel biology.</title>
        <authorList>
            <person name="Wiegand S."/>
            <person name="Jogler M."/>
            <person name="Boedeker C."/>
            <person name="Pinto D."/>
            <person name="Vollmers J."/>
            <person name="Rivas-Marin E."/>
            <person name="Kohn T."/>
            <person name="Peeters S.H."/>
            <person name="Heuer A."/>
            <person name="Rast P."/>
            <person name="Oberbeckmann S."/>
            <person name="Bunk B."/>
            <person name="Jeske O."/>
            <person name="Meyerdierks A."/>
            <person name="Storesund J.E."/>
            <person name="Kallscheuer N."/>
            <person name="Luecker S."/>
            <person name="Lage O.M."/>
            <person name="Pohl T."/>
            <person name="Merkel B.J."/>
            <person name="Hornburger P."/>
            <person name="Mueller R.-W."/>
            <person name="Bruemmer F."/>
            <person name="Labrenz M."/>
            <person name="Spormann A.M."/>
            <person name="Op Den Camp H."/>
            <person name="Overmann J."/>
            <person name="Amann R."/>
            <person name="Jetten M.S.M."/>
            <person name="Mascher T."/>
            <person name="Medema M.H."/>
            <person name="Devos D.P."/>
            <person name="Kaster A.-K."/>
            <person name="Ovreas L."/>
            <person name="Rohde M."/>
            <person name="Galperin M.Y."/>
            <person name="Jogler C."/>
        </authorList>
    </citation>
    <scope>NUCLEOTIDE SEQUENCE [LARGE SCALE GENOMIC DNA]</scope>
    <source>
        <strain evidence="2 3">V7</strain>
    </source>
</reference>
<dbReference type="RefSeq" id="WP_146413383.1">
    <property type="nucleotide sequence ID" value="NZ_SJPZ01000001.1"/>
</dbReference>
<protein>
    <submittedName>
        <fullName evidence="2">Divergent AAA domain protein</fullName>
    </submittedName>
</protein>
<name>A0A5C6FWY4_9PLAN</name>
<dbReference type="Proteomes" id="UP000316476">
    <property type="component" value="Unassembled WGS sequence"/>
</dbReference>
<feature type="domain" description="Schlafen AlbA-2" evidence="1">
    <location>
        <begin position="19"/>
        <end position="147"/>
    </location>
</feature>
<evidence type="ECO:0000313" key="2">
    <source>
        <dbReference type="EMBL" id="TWU66844.1"/>
    </source>
</evidence>
<organism evidence="2 3">
    <name type="scientific">Crateriforma conspicua</name>
    <dbReference type="NCBI Taxonomy" id="2527996"/>
    <lineage>
        <taxon>Bacteria</taxon>
        <taxon>Pseudomonadati</taxon>
        <taxon>Planctomycetota</taxon>
        <taxon>Planctomycetia</taxon>
        <taxon>Planctomycetales</taxon>
        <taxon>Planctomycetaceae</taxon>
        <taxon>Crateriforma</taxon>
    </lineage>
</organism>
<proteinExistence type="predicted"/>
<comment type="caution">
    <text evidence="2">The sequence shown here is derived from an EMBL/GenBank/DDBJ whole genome shotgun (WGS) entry which is preliminary data.</text>
</comment>
<evidence type="ECO:0000259" key="1">
    <source>
        <dbReference type="Pfam" id="PF04326"/>
    </source>
</evidence>
<dbReference type="AlphaFoldDB" id="A0A5C6FWY4"/>
<dbReference type="InterPro" id="IPR038461">
    <property type="entry name" value="Schlafen_AlbA_2_dom_sf"/>
</dbReference>
<dbReference type="Gene3D" id="3.30.950.30">
    <property type="entry name" value="Schlafen, AAA domain"/>
    <property type="match status" value="1"/>
</dbReference>
<gene>
    <name evidence="2" type="ORF">V7x_24150</name>
</gene>
<dbReference type="EMBL" id="SJPZ01000001">
    <property type="protein sequence ID" value="TWU66844.1"/>
    <property type="molecule type" value="Genomic_DNA"/>
</dbReference>
<dbReference type="InterPro" id="IPR007421">
    <property type="entry name" value="Schlafen_AlbA_2_dom"/>
</dbReference>